<organism evidence="2 3">
    <name type="scientific">Jeotgalibacillus marinus</name>
    <dbReference type="NCBI Taxonomy" id="86667"/>
    <lineage>
        <taxon>Bacteria</taxon>
        <taxon>Bacillati</taxon>
        <taxon>Bacillota</taxon>
        <taxon>Bacilli</taxon>
        <taxon>Bacillales</taxon>
        <taxon>Caryophanaceae</taxon>
        <taxon>Jeotgalibacillus</taxon>
    </lineage>
</organism>
<keyword evidence="1" id="KW-1133">Transmembrane helix</keyword>
<evidence type="ECO:0008006" key="4">
    <source>
        <dbReference type="Google" id="ProtNLM"/>
    </source>
</evidence>
<feature type="transmembrane region" description="Helical" evidence="1">
    <location>
        <begin position="121"/>
        <end position="143"/>
    </location>
</feature>
<name>A0ABV3Q7U6_9BACL</name>
<gene>
    <name evidence="2" type="ORF">AB1471_16140</name>
</gene>
<evidence type="ECO:0000313" key="2">
    <source>
        <dbReference type="EMBL" id="MEW9503306.1"/>
    </source>
</evidence>
<dbReference type="EMBL" id="JBFMIA010000031">
    <property type="protein sequence ID" value="MEW9503306.1"/>
    <property type="molecule type" value="Genomic_DNA"/>
</dbReference>
<evidence type="ECO:0000256" key="1">
    <source>
        <dbReference type="SAM" id="Phobius"/>
    </source>
</evidence>
<dbReference type="Proteomes" id="UP001556040">
    <property type="component" value="Unassembled WGS sequence"/>
</dbReference>
<keyword evidence="1" id="KW-0472">Membrane</keyword>
<protein>
    <recommendedName>
        <fullName evidence="4">Yip1 domain-containing protein</fullName>
    </recommendedName>
</protein>
<keyword evidence="1" id="KW-0812">Transmembrane</keyword>
<accession>A0ABV3Q7U6</accession>
<dbReference type="RefSeq" id="WP_367780795.1">
    <property type="nucleotide sequence ID" value="NZ_JBFMIA010000031.1"/>
</dbReference>
<feature type="transmembrane region" description="Helical" evidence="1">
    <location>
        <begin position="96"/>
        <end position="114"/>
    </location>
</feature>
<sequence length="144" mass="16528">MSEVEGMKIKFQILITCIALNTIFLSIKYPFFEHFFTSYLLYTIFIGIALVLFALPLSYLVDRITIFSNVEKLIVRYTIYIIPGFILVSFMPEIAILLLSFIVASSFFVIEFVFGKIGGKLRTIICTLITVTYVCILFFSMLLI</sequence>
<reference evidence="2 3" key="1">
    <citation type="journal article" date="1979" name="Int. J. Syst. Evol. Microbiol.">
        <title>Bacillus globisporus subsp. marinus subsp. nov.</title>
        <authorList>
            <person name="Liu H."/>
        </authorList>
    </citation>
    <scope>NUCLEOTIDE SEQUENCE [LARGE SCALE GENOMIC DNA]</scope>
    <source>
        <strain evidence="2 3">DSM 1297</strain>
    </source>
</reference>
<comment type="caution">
    <text evidence="2">The sequence shown here is derived from an EMBL/GenBank/DDBJ whole genome shotgun (WGS) entry which is preliminary data.</text>
</comment>
<evidence type="ECO:0000313" key="3">
    <source>
        <dbReference type="Proteomes" id="UP001556040"/>
    </source>
</evidence>
<feature type="transmembrane region" description="Helical" evidence="1">
    <location>
        <begin position="39"/>
        <end position="61"/>
    </location>
</feature>
<feature type="transmembrane region" description="Helical" evidence="1">
    <location>
        <begin position="73"/>
        <end position="90"/>
    </location>
</feature>
<keyword evidence="3" id="KW-1185">Reference proteome</keyword>
<proteinExistence type="predicted"/>
<feature type="transmembrane region" description="Helical" evidence="1">
    <location>
        <begin position="9"/>
        <end position="27"/>
    </location>
</feature>